<dbReference type="InterPro" id="IPR005545">
    <property type="entry name" value="YCII"/>
</dbReference>
<dbReference type="EMBL" id="CP009962">
    <property type="protein sequence ID" value="AIY43732.1"/>
    <property type="molecule type" value="Genomic_DNA"/>
</dbReference>
<dbReference type="KEGG" id="care:LT85_4574"/>
<dbReference type="Proteomes" id="UP000030302">
    <property type="component" value="Chromosome"/>
</dbReference>
<proteinExistence type="inferred from homology"/>
<dbReference type="SUPFAM" id="SSF54909">
    <property type="entry name" value="Dimeric alpha+beta barrel"/>
    <property type="match status" value="1"/>
</dbReference>
<accession>A0A0A1FLG6</accession>
<dbReference type="PANTHER" id="PTHR37828:SF1">
    <property type="entry name" value="YCII-RELATED DOMAIN-CONTAINING PROTEIN"/>
    <property type="match status" value="1"/>
</dbReference>
<evidence type="ECO:0000259" key="2">
    <source>
        <dbReference type="Pfam" id="PF03795"/>
    </source>
</evidence>
<dbReference type="PANTHER" id="PTHR37828">
    <property type="entry name" value="GSR2449 PROTEIN"/>
    <property type="match status" value="1"/>
</dbReference>
<protein>
    <recommendedName>
        <fullName evidence="2">YCII-related domain-containing protein</fullName>
    </recommendedName>
</protein>
<name>A0A0A1FLG6_9BURK</name>
<dbReference type="Pfam" id="PF03795">
    <property type="entry name" value="YCII"/>
    <property type="match status" value="1"/>
</dbReference>
<dbReference type="OrthoDB" id="8968203at2"/>
<keyword evidence="4" id="KW-1185">Reference proteome</keyword>
<reference evidence="4" key="1">
    <citation type="journal article" date="2014" name="Soil Biol. Biochem.">
        <title>Structure and function of bacterial communities in ageing soils: Insights from the Mendocino ecological staircase.</title>
        <authorList>
            <person name="Uroz S."/>
            <person name="Tech J.J."/>
            <person name="Sawaya N.A."/>
            <person name="Frey-Klett P."/>
            <person name="Leveau J.H.J."/>
        </authorList>
    </citation>
    <scope>NUCLEOTIDE SEQUENCE [LARGE SCALE GENOMIC DNA]</scope>
    <source>
        <strain evidence="4">Cal35</strain>
    </source>
</reference>
<dbReference type="InterPro" id="IPR011008">
    <property type="entry name" value="Dimeric_a/b-barrel"/>
</dbReference>
<comment type="similarity">
    <text evidence="1">Belongs to the YciI family.</text>
</comment>
<evidence type="ECO:0000313" key="4">
    <source>
        <dbReference type="Proteomes" id="UP000030302"/>
    </source>
</evidence>
<evidence type="ECO:0000313" key="3">
    <source>
        <dbReference type="EMBL" id="AIY43732.1"/>
    </source>
</evidence>
<feature type="domain" description="YCII-related" evidence="2">
    <location>
        <begin position="15"/>
        <end position="82"/>
    </location>
</feature>
<dbReference type="HOGENOM" id="CLU_110355_8_1_4"/>
<dbReference type="Gene3D" id="3.30.70.1060">
    <property type="entry name" value="Dimeric alpha+beta barrel"/>
    <property type="match status" value="1"/>
</dbReference>
<gene>
    <name evidence="3" type="ORF">LT85_4574</name>
</gene>
<dbReference type="RefSeq" id="WP_038493470.1">
    <property type="nucleotide sequence ID" value="NZ_CP009962.1"/>
</dbReference>
<dbReference type="AlphaFoldDB" id="A0A0A1FLG6"/>
<dbReference type="STRING" id="279058.LT85_4574"/>
<evidence type="ECO:0000256" key="1">
    <source>
        <dbReference type="ARBA" id="ARBA00007689"/>
    </source>
</evidence>
<sequence>MTRYLVTTFRTPAFQARVVEQHYAFLDQLREQGKLELAGPFADKSGGAYLIKAASLEEARNLAFADPVHLTGSSVVTVYEWNAV</sequence>
<organism evidence="3 4">
    <name type="scientific">Collimonas arenae</name>
    <dbReference type="NCBI Taxonomy" id="279058"/>
    <lineage>
        <taxon>Bacteria</taxon>
        <taxon>Pseudomonadati</taxon>
        <taxon>Pseudomonadota</taxon>
        <taxon>Betaproteobacteria</taxon>
        <taxon>Burkholderiales</taxon>
        <taxon>Oxalobacteraceae</taxon>
        <taxon>Collimonas</taxon>
    </lineage>
</organism>